<reference evidence="6" key="1">
    <citation type="submission" date="2022-10" db="EMBL/GenBank/DDBJ databases">
        <title>Novel sulphate-reducing endosymbionts in the free-living metamonad Anaeramoeba.</title>
        <authorList>
            <person name="Jerlstrom-Hultqvist J."/>
            <person name="Cepicka I."/>
            <person name="Gallot-Lavallee L."/>
            <person name="Salas-Leiva D."/>
            <person name="Curtis B.A."/>
            <person name="Zahonova K."/>
            <person name="Pipaliya S."/>
            <person name="Dacks J."/>
            <person name="Roger A.J."/>
        </authorList>
    </citation>
    <scope>NUCLEOTIDE SEQUENCE</scope>
    <source>
        <strain evidence="6">BMAN</strain>
    </source>
</reference>
<keyword evidence="1" id="KW-0479">Metal-binding</keyword>
<dbReference type="GO" id="GO:0016301">
    <property type="term" value="F:kinase activity"/>
    <property type="evidence" value="ECO:0007669"/>
    <property type="project" value="UniProtKB-KW"/>
</dbReference>
<sequence>MEFKGKIFFLDIHDSTLREKLIWNISLIGGTVVFDELTPKVLFLITDSATHQSEKSSSLIQTAKGLNIKIYAGEQFNQLLENKIIYSKRKTPNIIVVEDSTKIHRPSFREFKEDSIPLSSHFVSATSKPRNPVFSLEFLEQRAKENQALQQKKRRKKKKQKYCEICGEYYSNLHSHIVLKMHRNFAKKKKNYQQIDQLFKNIRKQEKKK</sequence>
<dbReference type="GO" id="GO:0031431">
    <property type="term" value="C:Dbf4-dependent protein kinase complex"/>
    <property type="evidence" value="ECO:0007669"/>
    <property type="project" value="TreeGrafter"/>
</dbReference>
<dbReference type="EMBL" id="JAPDFW010000136">
    <property type="protein sequence ID" value="KAJ5066876.1"/>
    <property type="molecule type" value="Genomic_DNA"/>
</dbReference>
<name>A0A9Q0L619_ANAIG</name>
<evidence type="ECO:0000256" key="2">
    <source>
        <dbReference type="ARBA" id="ARBA00022771"/>
    </source>
</evidence>
<evidence type="ECO:0000256" key="3">
    <source>
        <dbReference type="ARBA" id="ARBA00022833"/>
    </source>
</evidence>
<dbReference type="InterPro" id="IPR051590">
    <property type="entry name" value="Replication_Regulatory_Kinase"/>
</dbReference>
<evidence type="ECO:0000313" key="7">
    <source>
        <dbReference type="Proteomes" id="UP001149090"/>
    </source>
</evidence>
<accession>A0A9Q0L619</accession>
<proteinExistence type="predicted"/>
<dbReference type="PANTHER" id="PTHR15375">
    <property type="entry name" value="ACTIVATOR OF S-PHASE KINASE-RELATED"/>
    <property type="match status" value="1"/>
</dbReference>
<dbReference type="Proteomes" id="UP001149090">
    <property type="component" value="Unassembled WGS sequence"/>
</dbReference>
<dbReference type="InterPro" id="IPR038545">
    <property type="entry name" value="Znf_DBF_sf"/>
</dbReference>
<keyword evidence="2 4" id="KW-0863">Zinc-finger</keyword>
<dbReference type="GO" id="GO:0008270">
    <property type="term" value="F:zinc ion binding"/>
    <property type="evidence" value="ECO:0007669"/>
    <property type="project" value="UniProtKB-KW"/>
</dbReference>
<dbReference type="SMART" id="SM00586">
    <property type="entry name" value="ZnF_DBF"/>
    <property type="match status" value="1"/>
</dbReference>
<evidence type="ECO:0000256" key="4">
    <source>
        <dbReference type="PROSITE-ProRule" id="PRU00600"/>
    </source>
</evidence>
<dbReference type="GO" id="GO:1901987">
    <property type="term" value="P:regulation of cell cycle phase transition"/>
    <property type="evidence" value="ECO:0007669"/>
    <property type="project" value="TreeGrafter"/>
</dbReference>
<dbReference type="Pfam" id="PF07535">
    <property type="entry name" value="zf-DBF"/>
    <property type="match status" value="1"/>
</dbReference>
<feature type="domain" description="DBF4-type" evidence="5">
    <location>
        <begin position="156"/>
        <end position="205"/>
    </location>
</feature>
<evidence type="ECO:0000313" key="6">
    <source>
        <dbReference type="EMBL" id="KAJ5066876.1"/>
    </source>
</evidence>
<comment type="caution">
    <text evidence="6">The sequence shown here is derived from an EMBL/GenBank/DDBJ whole genome shotgun (WGS) entry which is preliminary data.</text>
</comment>
<dbReference type="GO" id="GO:0003676">
    <property type="term" value="F:nucleic acid binding"/>
    <property type="evidence" value="ECO:0007669"/>
    <property type="project" value="InterPro"/>
</dbReference>
<keyword evidence="6" id="KW-0808">Transferase</keyword>
<dbReference type="FunFam" id="6.10.250.3410:FF:000001">
    <property type="entry name" value="Protein DBF4 homolog A"/>
    <property type="match status" value="1"/>
</dbReference>
<dbReference type="Pfam" id="PF00533">
    <property type="entry name" value="BRCT"/>
    <property type="match status" value="1"/>
</dbReference>
<dbReference type="GO" id="GO:0010571">
    <property type="term" value="P:positive regulation of nuclear cell cycle DNA replication"/>
    <property type="evidence" value="ECO:0007669"/>
    <property type="project" value="TreeGrafter"/>
</dbReference>
<dbReference type="PANTHER" id="PTHR15375:SF26">
    <property type="entry name" value="PROTEIN CHIFFON"/>
    <property type="match status" value="1"/>
</dbReference>
<gene>
    <name evidence="6" type="ORF">M0811_03220</name>
</gene>
<organism evidence="6 7">
    <name type="scientific">Anaeramoeba ignava</name>
    <name type="common">Anaerobic marine amoeba</name>
    <dbReference type="NCBI Taxonomy" id="1746090"/>
    <lineage>
        <taxon>Eukaryota</taxon>
        <taxon>Metamonada</taxon>
        <taxon>Anaeramoebidae</taxon>
        <taxon>Anaeramoeba</taxon>
    </lineage>
</organism>
<evidence type="ECO:0000259" key="5">
    <source>
        <dbReference type="PROSITE" id="PS51265"/>
    </source>
</evidence>
<dbReference type="Gene3D" id="6.10.250.3410">
    <property type="entry name" value="DBF zinc finger"/>
    <property type="match status" value="1"/>
</dbReference>
<dbReference type="PROSITE" id="PS51265">
    <property type="entry name" value="ZF_DBF4"/>
    <property type="match status" value="1"/>
</dbReference>
<dbReference type="InterPro" id="IPR006572">
    <property type="entry name" value="Znf_DBF"/>
</dbReference>
<dbReference type="AlphaFoldDB" id="A0A9Q0L619"/>
<keyword evidence="6" id="KW-0418">Kinase</keyword>
<keyword evidence="3" id="KW-0862">Zinc</keyword>
<protein>
    <submittedName>
        <fullName evidence="6">Activator of s-phase kinase-related</fullName>
    </submittedName>
</protein>
<dbReference type="GO" id="GO:0043539">
    <property type="term" value="F:protein serine/threonine kinase activator activity"/>
    <property type="evidence" value="ECO:0007669"/>
    <property type="project" value="TreeGrafter"/>
</dbReference>
<dbReference type="InterPro" id="IPR001357">
    <property type="entry name" value="BRCT_dom"/>
</dbReference>
<keyword evidence="7" id="KW-1185">Reference proteome</keyword>
<evidence type="ECO:0000256" key="1">
    <source>
        <dbReference type="ARBA" id="ARBA00022723"/>
    </source>
</evidence>